<evidence type="ECO:0000313" key="2">
    <source>
        <dbReference type="EMBL" id="PQV62937.1"/>
    </source>
</evidence>
<reference evidence="2 3" key="1">
    <citation type="journal article" date="2018" name="Syst. Appl. Microbiol.">
        <title>Abditibacterium utsteinense sp. nov., the first cultivated member of candidate phylum FBP, isolated from ice-free Antarctic soil samples.</title>
        <authorList>
            <person name="Tahon G."/>
            <person name="Tytgat B."/>
            <person name="Lebbe L."/>
            <person name="Carlier A."/>
            <person name="Willems A."/>
        </authorList>
    </citation>
    <scope>NUCLEOTIDE SEQUENCE [LARGE SCALE GENOMIC DNA]</scope>
    <source>
        <strain evidence="2 3">LMG 29911</strain>
    </source>
</reference>
<comment type="caution">
    <text evidence="2">The sequence shown here is derived from an EMBL/GenBank/DDBJ whole genome shotgun (WGS) entry which is preliminary data.</text>
</comment>
<accession>A0A2S8SQ67</accession>
<dbReference type="OrthoDB" id="9806395at2"/>
<protein>
    <submittedName>
        <fullName evidence="2">Putative conserved protein YegL, contains vWA domain of TerY type</fullName>
    </submittedName>
</protein>
<dbReference type="EMBL" id="NIGF01000018">
    <property type="protein sequence ID" value="PQV62937.1"/>
    <property type="molecule type" value="Genomic_DNA"/>
</dbReference>
<dbReference type="Proteomes" id="UP000237684">
    <property type="component" value="Unassembled WGS sequence"/>
</dbReference>
<keyword evidence="3" id="KW-1185">Reference proteome</keyword>
<dbReference type="RefSeq" id="WP_106380930.1">
    <property type="nucleotide sequence ID" value="NZ_NIGF01000018.1"/>
</dbReference>
<dbReference type="PROSITE" id="PS50234">
    <property type="entry name" value="VWFA"/>
    <property type="match status" value="1"/>
</dbReference>
<name>A0A2S8SQ67_9BACT</name>
<dbReference type="AlphaFoldDB" id="A0A2S8SQ67"/>
<dbReference type="Gene3D" id="3.40.50.410">
    <property type="entry name" value="von Willebrand factor, type A domain"/>
    <property type="match status" value="1"/>
</dbReference>
<dbReference type="SUPFAM" id="SSF53300">
    <property type="entry name" value="vWA-like"/>
    <property type="match status" value="1"/>
</dbReference>
<feature type="domain" description="VWFA" evidence="1">
    <location>
        <begin position="9"/>
        <end position="165"/>
    </location>
</feature>
<organism evidence="2 3">
    <name type="scientific">Abditibacterium utsteinense</name>
    <dbReference type="NCBI Taxonomy" id="1960156"/>
    <lineage>
        <taxon>Bacteria</taxon>
        <taxon>Pseudomonadati</taxon>
        <taxon>Abditibacteriota</taxon>
        <taxon>Abditibacteriia</taxon>
        <taxon>Abditibacteriales</taxon>
        <taxon>Abditibacteriaceae</taxon>
        <taxon>Abditibacterium</taxon>
    </lineage>
</organism>
<evidence type="ECO:0000259" key="1">
    <source>
        <dbReference type="PROSITE" id="PS50234"/>
    </source>
</evidence>
<dbReference type="Pfam" id="PF00092">
    <property type="entry name" value="VWA"/>
    <property type="match status" value="1"/>
</dbReference>
<evidence type="ECO:0000313" key="3">
    <source>
        <dbReference type="Proteomes" id="UP000237684"/>
    </source>
</evidence>
<gene>
    <name evidence="2" type="ORF">B1R32_11834</name>
</gene>
<dbReference type="SMART" id="SM00327">
    <property type="entry name" value="VWA"/>
    <property type="match status" value="1"/>
</dbReference>
<proteinExistence type="predicted"/>
<sequence>MEFHDRRLPVYLLIDCSESMVGEAIEGANAGMRQLLLDLHSDPHALETVWISVITFAQTATQVMPLSEMIGTRAPKLKIQPGTGLGAALRLLEECIAREVRTHSATNKGDWKPLVFLLTDGDPTDEWREAAKILKAPTKTGGKKLNLIAIGCGEDANPLVLNEIADSVLMMGDSQLDFRSLFQWISSSLSVSSQQINAGGKEAVSLAKIPVETFRAPSIPVGGAVELSKIRQPSQLFLSVRCSETRKPYLVRYGFESQHGVYVARRVHVVDEDYFAGPRPNEDAQMGISSEKIFGVLPCPHCSNQAAGACPNCGQLFCAPEDNSEVQCPQCLRVLGGGGPSEFSIAGRVG</sequence>
<dbReference type="InterPro" id="IPR036465">
    <property type="entry name" value="vWFA_dom_sf"/>
</dbReference>
<dbReference type="InterPro" id="IPR002035">
    <property type="entry name" value="VWF_A"/>
</dbReference>
<dbReference type="InParanoid" id="A0A2S8SQ67"/>
<dbReference type="Pfam" id="PF15616">
    <property type="entry name" value="TerY_C"/>
    <property type="match status" value="1"/>
</dbReference>
<dbReference type="InterPro" id="IPR028274">
    <property type="entry name" value="TerY-C"/>
</dbReference>